<dbReference type="Pfam" id="PF07690">
    <property type="entry name" value="MFS_1"/>
    <property type="match status" value="2"/>
</dbReference>
<comment type="subcellular location">
    <subcellularLocation>
        <location evidence="1">Cell membrane</location>
        <topology evidence="1">Multi-pass membrane protein</topology>
    </subcellularLocation>
</comment>
<dbReference type="PANTHER" id="PTHR23531:SF1">
    <property type="entry name" value="QUINOLENE RESISTANCE PROTEIN NORA"/>
    <property type="match status" value="1"/>
</dbReference>
<reference evidence="7 8" key="1">
    <citation type="journal article" date="2015" name="Stand. Genomic Sci.">
        <title>Genomic Encyclopedia of Bacterial and Archaeal Type Strains, Phase III: the genomes of soil and plant-associated and newly described type strains.</title>
        <authorList>
            <person name="Whitman W.B."/>
            <person name="Woyke T."/>
            <person name="Klenk H.P."/>
            <person name="Zhou Y."/>
            <person name="Lilburn T.G."/>
            <person name="Beck B.J."/>
            <person name="De Vos P."/>
            <person name="Vandamme P."/>
            <person name="Eisen J.A."/>
            <person name="Garrity G."/>
            <person name="Hugenholtz P."/>
            <person name="Kyrpides N.C."/>
        </authorList>
    </citation>
    <scope>NUCLEOTIDE SEQUENCE [LARGE SCALE GENOMIC DNA]</scope>
    <source>
        <strain evidence="7 8">VKM Ac-2538</strain>
    </source>
</reference>
<feature type="transmembrane region" description="Helical" evidence="5">
    <location>
        <begin position="309"/>
        <end position="328"/>
    </location>
</feature>
<feature type="transmembrane region" description="Helical" evidence="5">
    <location>
        <begin position="151"/>
        <end position="172"/>
    </location>
</feature>
<accession>A0ABY2BHZ1</accession>
<evidence type="ECO:0000256" key="2">
    <source>
        <dbReference type="ARBA" id="ARBA00022692"/>
    </source>
</evidence>
<dbReference type="Proteomes" id="UP000295818">
    <property type="component" value="Unassembled WGS sequence"/>
</dbReference>
<feature type="transmembrane region" description="Helical" evidence="5">
    <location>
        <begin position="87"/>
        <end position="109"/>
    </location>
</feature>
<feature type="transmembrane region" description="Helical" evidence="5">
    <location>
        <begin position="373"/>
        <end position="394"/>
    </location>
</feature>
<feature type="transmembrane region" description="Helical" evidence="5">
    <location>
        <begin position="285"/>
        <end position="303"/>
    </location>
</feature>
<evidence type="ECO:0000256" key="1">
    <source>
        <dbReference type="ARBA" id="ARBA00004651"/>
    </source>
</evidence>
<dbReference type="EMBL" id="SLWM01000008">
    <property type="protein sequence ID" value="TCO20923.1"/>
    <property type="molecule type" value="Genomic_DNA"/>
</dbReference>
<protein>
    <submittedName>
        <fullName evidence="7">MFS family arabinose efflux permease</fullName>
    </submittedName>
</protein>
<feature type="domain" description="Major facilitator superfamily (MFS) profile" evidence="6">
    <location>
        <begin position="26"/>
        <end position="396"/>
    </location>
</feature>
<keyword evidence="3 5" id="KW-1133">Transmembrane helix</keyword>
<comment type="caution">
    <text evidence="7">The sequence shown here is derived from an EMBL/GenBank/DDBJ whole genome shotgun (WGS) entry which is preliminary data.</text>
</comment>
<dbReference type="InterPro" id="IPR036259">
    <property type="entry name" value="MFS_trans_sf"/>
</dbReference>
<keyword evidence="4 5" id="KW-0472">Membrane</keyword>
<feature type="transmembrane region" description="Helical" evidence="5">
    <location>
        <begin position="178"/>
        <end position="196"/>
    </location>
</feature>
<keyword evidence="2 5" id="KW-0812">Transmembrane</keyword>
<evidence type="ECO:0000256" key="5">
    <source>
        <dbReference type="SAM" id="Phobius"/>
    </source>
</evidence>
<dbReference type="SUPFAM" id="SSF103473">
    <property type="entry name" value="MFS general substrate transporter"/>
    <property type="match status" value="1"/>
</dbReference>
<dbReference type="Gene3D" id="1.20.1250.20">
    <property type="entry name" value="MFS general substrate transporter like domains"/>
    <property type="match status" value="1"/>
</dbReference>
<dbReference type="PROSITE" id="PS50850">
    <property type="entry name" value="MFS"/>
    <property type="match status" value="1"/>
</dbReference>
<sequence>MTDIACEIQTLGTPVRGTTDRLVTPQFARLLVMVFGSGLSMYLLTSVVPLYLAASGSGGIGAGLSTGAMMLSAVAMELLVPAMLVRFGYRGTLGLGLILLGAPSLVLVVTSSLPLVLAVCVVRGAGLAILVVGAVALVAEITPAHRRGEGLGIYGIVVGLPAGIGLPLGVYLTNVVGFEVLFVLAAVASLAGLATLPGMPQRSTEGAGEEQHVKVLGGLRGSGLLMPTFVFAAVTVAAGISVTFLPLAAHSHAVVAVALLIQSVTAPAARWLAGRLGDRFGPVKLLAPALVLAALGAASLIFIGSPVAVIVGSAFFGIGFGAAQNLTLATMYDRSPKSRYGQVSALWNLAYDGGWGIGAILFGLVVAGVGYPVAFAVTATIVAVAVIPAAKASLSA</sequence>
<evidence type="ECO:0000259" key="6">
    <source>
        <dbReference type="PROSITE" id="PS50850"/>
    </source>
</evidence>
<evidence type="ECO:0000256" key="3">
    <source>
        <dbReference type="ARBA" id="ARBA00022989"/>
    </source>
</evidence>
<dbReference type="InterPro" id="IPR020846">
    <property type="entry name" value="MFS_dom"/>
</dbReference>
<feature type="transmembrane region" description="Helical" evidence="5">
    <location>
        <begin position="253"/>
        <end position="273"/>
    </location>
</feature>
<feature type="transmembrane region" description="Helical" evidence="5">
    <location>
        <begin position="30"/>
        <end position="54"/>
    </location>
</feature>
<dbReference type="PANTHER" id="PTHR23531">
    <property type="entry name" value="QUINOLENE RESISTANCE PROTEIN NORA"/>
    <property type="match status" value="1"/>
</dbReference>
<evidence type="ECO:0000256" key="4">
    <source>
        <dbReference type="ARBA" id="ARBA00023136"/>
    </source>
</evidence>
<feature type="transmembrane region" description="Helical" evidence="5">
    <location>
        <begin position="60"/>
        <end position="80"/>
    </location>
</feature>
<dbReference type="InterPro" id="IPR011701">
    <property type="entry name" value="MFS"/>
</dbReference>
<organism evidence="7 8">
    <name type="scientific">Kribbella orskensis</name>
    <dbReference type="NCBI Taxonomy" id="2512216"/>
    <lineage>
        <taxon>Bacteria</taxon>
        <taxon>Bacillati</taxon>
        <taxon>Actinomycetota</taxon>
        <taxon>Actinomycetes</taxon>
        <taxon>Propionibacteriales</taxon>
        <taxon>Kribbellaceae</taxon>
        <taxon>Kribbella</taxon>
    </lineage>
</organism>
<gene>
    <name evidence="7" type="ORF">EV644_108137</name>
</gene>
<evidence type="ECO:0000313" key="8">
    <source>
        <dbReference type="Proteomes" id="UP000295818"/>
    </source>
</evidence>
<dbReference type="RefSeq" id="WP_132190686.1">
    <property type="nucleotide sequence ID" value="NZ_SLWM01000008.1"/>
</dbReference>
<feature type="transmembrane region" description="Helical" evidence="5">
    <location>
        <begin position="224"/>
        <end position="247"/>
    </location>
</feature>
<dbReference type="InterPro" id="IPR052714">
    <property type="entry name" value="MFS_Exporter"/>
</dbReference>
<name>A0ABY2BHZ1_9ACTN</name>
<evidence type="ECO:0000313" key="7">
    <source>
        <dbReference type="EMBL" id="TCO20923.1"/>
    </source>
</evidence>
<keyword evidence="8" id="KW-1185">Reference proteome</keyword>
<feature type="transmembrane region" description="Helical" evidence="5">
    <location>
        <begin position="115"/>
        <end position="139"/>
    </location>
</feature>
<proteinExistence type="predicted"/>
<feature type="transmembrane region" description="Helical" evidence="5">
    <location>
        <begin position="349"/>
        <end position="367"/>
    </location>
</feature>